<dbReference type="InterPro" id="IPR011009">
    <property type="entry name" value="Kinase-like_dom_sf"/>
</dbReference>
<dbReference type="AlphaFoldDB" id="A0A8J5XLF3"/>
<evidence type="ECO:0000313" key="2">
    <source>
        <dbReference type="EMBL" id="KAG8464985.1"/>
    </source>
</evidence>
<dbReference type="EMBL" id="JAGTXO010000011">
    <property type="protein sequence ID" value="KAG8464985.1"/>
    <property type="molecule type" value="Genomic_DNA"/>
</dbReference>
<accession>A0A8J5XLF3</accession>
<keyword evidence="3" id="KW-1185">Reference proteome</keyword>
<dbReference type="SUPFAM" id="SSF56112">
    <property type="entry name" value="Protein kinase-like (PK-like)"/>
    <property type="match status" value="1"/>
</dbReference>
<organism evidence="2 3">
    <name type="scientific">Diacronema lutheri</name>
    <name type="common">Unicellular marine alga</name>
    <name type="synonym">Monochrysis lutheri</name>
    <dbReference type="NCBI Taxonomy" id="2081491"/>
    <lineage>
        <taxon>Eukaryota</taxon>
        <taxon>Haptista</taxon>
        <taxon>Haptophyta</taxon>
        <taxon>Pavlovophyceae</taxon>
        <taxon>Pavlovales</taxon>
        <taxon>Pavlovaceae</taxon>
        <taxon>Diacronema</taxon>
    </lineage>
</organism>
<dbReference type="Pfam" id="PF03109">
    <property type="entry name" value="ABC1"/>
    <property type="match status" value="1"/>
</dbReference>
<name>A0A8J5XLF3_DIALT</name>
<dbReference type="InterPro" id="IPR004147">
    <property type="entry name" value="ABC1_dom"/>
</dbReference>
<proteinExistence type="predicted"/>
<dbReference type="CDD" id="cd05121">
    <property type="entry name" value="ABC1_ADCK3-like"/>
    <property type="match status" value="1"/>
</dbReference>
<dbReference type="Proteomes" id="UP000751190">
    <property type="component" value="Unassembled WGS sequence"/>
</dbReference>
<dbReference type="PANTHER" id="PTHR43173:SF12">
    <property type="entry name" value="PROTEIN KINASE SUPERFAMILY PROTEIN"/>
    <property type="match status" value="1"/>
</dbReference>
<comment type="caution">
    <text evidence="2">The sequence shown here is derived from an EMBL/GenBank/DDBJ whole genome shotgun (WGS) entry which is preliminary data.</text>
</comment>
<evidence type="ECO:0000259" key="1">
    <source>
        <dbReference type="Pfam" id="PF03109"/>
    </source>
</evidence>
<dbReference type="InterPro" id="IPR051130">
    <property type="entry name" value="Mito_struct-func_regulator"/>
</dbReference>
<reference evidence="2" key="1">
    <citation type="submission" date="2021-05" db="EMBL/GenBank/DDBJ databases">
        <title>The genome of the haptophyte Pavlova lutheri (Diacronema luteri, Pavlovales) - a model for lipid biosynthesis in eukaryotic algae.</title>
        <authorList>
            <person name="Hulatt C.J."/>
            <person name="Posewitz M.C."/>
        </authorList>
    </citation>
    <scope>NUCLEOTIDE SEQUENCE</scope>
    <source>
        <strain evidence="2">NIVA-4/92</strain>
    </source>
</reference>
<evidence type="ECO:0000313" key="3">
    <source>
        <dbReference type="Proteomes" id="UP000751190"/>
    </source>
</evidence>
<feature type="domain" description="ABC1 atypical kinase-like" evidence="1">
    <location>
        <begin position="194"/>
        <end position="457"/>
    </location>
</feature>
<protein>
    <recommendedName>
        <fullName evidence="1">ABC1 atypical kinase-like domain-containing protein</fullName>
    </recommendedName>
</protein>
<dbReference type="OrthoDB" id="427480at2759"/>
<sequence length="630" mass="67836">MGLGRAVASPVLSRAARQVLPLLPQLRSVPEVIGFSVVHALARCFAGEAWCRASAVVLLVAAVAAVGPAQLLAALPAWPVRVCARLAPALVRRKVTSLLLCLLAPTAWREVAVLGRVLPLQAAYLWTALRIRSARLSGDAAEAAWDATHAWATPRIRALLDDFGGFLRKIGQMLGTATPSMPPALLAAFADSMDNAAGLPFWQVKRIIERELRAPIGQIFASLDETPAATASIAQVHFGTLASDGSAVAVKVACVGSKGKMLSDMRTMLRVAVALHRFGLDGGLDLPTIMRAYWDIVPDEFDLRIEAAKMARFSRAFARAGLVERIGIARAHADLATARVLVMEKLVGTRMLEVVRAACALPDRGLPGAQFPPCPPEVVRVHGSWAGLVNSLHLAFGTMVLVEGTFHTDPHPGNLLVLDDGRLGILDWGQTKRLRADHVRLLCRMTLAMAAERYAQIEALIEGSGEFALEELVGRSPLEKRMAWVLICYTFVDTRWTPLSDLTFADAPASGGILGKNRLSRNSQEAFPLIRAVFLLRGLMASLGVSTSMAVAWEPIARRVLLQSGVAVEPMPLVLARRAAARVAWVAMRWLVALVQLVRGRTLHEPSAREQKALVAVGARDAPPAPQRSA</sequence>
<dbReference type="PANTHER" id="PTHR43173">
    <property type="entry name" value="ABC1 FAMILY PROTEIN"/>
    <property type="match status" value="1"/>
</dbReference>
<gene>
    <name evidence="2" type="ORF">KFE25_012348</name>
</gene>